<dbReference type="InterPro" id="IPR036852">
    <property type="entry name" value="Peptidase_S8/S53_dom_sf"/>
</dbReference>
<accession>A0ABU0WW71</accession>
<dbReference type="InterPro" id="IPR037045">
    <property type="entry name" value="S8pro/Inhibitor_I9_sf"/>
</dbReference>
<dbReference type="CDD" id="cd04077">
    <property type="entry name" value="Peptidases_S8_PCSK9_ProteinaseK_like"/>
    <property type="match status" value="1"/>
</dbReference>
<dbReference type="EMBL" id="NSDM01000003">
    <property type="protein sequence ID" value="MDQ2584108.1"/>
    <property type="molecule type" value="Genomic_DNA"/>
</dbReference>
<evidence type="ECO:0000256" key="6">
    <source>
        <dbReference type="SAM" id="MobiDB-lite"/>
    </source>
</evidence>
<sequence>MRIRHAAVAASLLAGLVAAPAHAAPEGAVLYSGHPDAVAGSYIVVLEDGVDAASARSAVRGVRGVTHTYTAALDGFAVRTDATTARRLAADPRVAYVAQDLVVRLPEGDTATPAAPPGPSAQALGLQPSPPSWGLDRIDQRSLPLDSKYFHPNTASGVRAYVVGTGIRYTHQEFEGRAVPGYDAIGGVTPPGNDCNGHGTHMAGTVGGETTGVAKDVTLVSVRVLNCQGSGAFSQVVAGIDWLTQNAAASGRRAVALITLGSTTNLALNNAITNSINANVHHSVVSGASNANACDYSPGSTPLATTVGATDANDNKASFSNFGPCIDLWAPGVNITSAWGTADNAYSTISGSTASAHAAGVAALWRHRFPADSAVQVAAALVANATPGVVVNPGVGSPNLLLFSAMIPV</sequence>
<dbReference type="Pfam" id="PF05922">
    <property type="entry name" value="Inhibitor_I9"/>
    <property type="match status" value="1"/>
</dbReference>
<evidence type="ECO:0000256" key="2">
    <source>
        <dbReference type="ARBA" id="ARBA00022670"/>
    </source>
</evidence>
<protein>
    <recommendedName>
        <fullName evidence="12">Peptidase inhibitor I9</fullName>
    </recommendedName>
</protein>
<name>A0ABU0WW71_9PSEU</name>
<evidence type="ECO:0000313" key="10">
    <source>
        <dbReference type="EMBL" id="MDQ2584108.1"/>
    </source>
</evidence>
<dbReference type="PROSITE" id="PS51892">
    <property type="entry name" value="SUBTILASE"/>
    <property type="match status" value="1"/>
</dbReference>
<feature type="chain" id="PRO_5045606477" description="Peptidase inhibitor I9" evidence="7">
    <location>
        <begin position="24"/>
        <end position="409"/>
    </location>
</feature>
<evidence type="ECO:0008006" key="12">
    <source>
        <dbReference type="Google" id="ProtNLM"/>
    </source>
</evidence>
<feature type="region of interest" description="Disordered" evidence="6">
    <location>
        <begin position="108"/>
        <end position="129"/>
    </location>
</feature>
<gene>
    <name evidence="10" type="ORF">CKY47_08965</name>
</gene>
<comment type="caution">
    <text evidence="5">Lacks conserved residue(s) required for the propagation of feature annotation.</text>
</comment>
<reference evidence="10 11" key="1">
    <citation type="submission" date="2017-06" db="EMBL/GenBank/DDBJ databases">
        <title>Cultured bacterium strain Saccharothrix yanglingensis Hhs.015.</title>
        <authorList>
            <person name="Xia Y."/>
        </authorList>
    </citation>
    <scope>NUCLEOTIDE SEQUENCE [LARGE SCALE GENOMIC DNA]</scope>
    <source>
        <strain evidence="10 11">Hhs.015</strain>
    </source>
</reference>
<dbReference type="InterPro" id="IPR010259">
    <property type="entry name" value="S8pro/Inhibitor_I9"/>
</dbReference>
<evidence type="ECO:0000256" key="7">
    <source>
        <dbReference type="SAM" id="SignalP"/>
    </source>
</evidence>
<keyword evidence="2" id="KW-0645">Protease</keyword>
<dbReference type="PRINTS" id="PR00723">
    <property type="entry name" value="SUBTILISIN"/>
</dbReference>
<feature type="domain" description="Inhibitor I9" evidence="9">
    <location>
        <begin position="42"/>
        <end position="105"/>
    </location>
</feature>
<evidence type="ECO:0000259" key="8">
    <source>
        <dbReference type="Pfam" id="PF00082"/>
    </source>
</evidence>
<dbReference type="SUPFAM" id="SSF54897">
    <property type="entry name" value="Protease propeptides/inhibitors"/>
    <property type="match status" value="1"/>
</dbReference>
<dbReference type="PANTHER" id="PTHR43806">
    <property type="entry name" value="PEPTIDASE S8"/>
    <property type="match status" value="1"/>
</dbReference>
<dbReference type="RefSeq" id="WP_306745229.1">
    <property type="nucleotide sequence ID" value="NZ_NSDM01000003.1"/>
</dbReference>
<keyword evidence="11" id="KW-1185">Reference proteome</keyword>
<keyword evidence="3" id="KW-0378">Hydrolase</keyword>
<keyword evidence="7" id="KW-0732">Signal</keyword>
<dbReference type="InterPro" id="IPR050131">
    <property type="entry name" value="Peptidase_S8_subtilisin-like"/>
</dbReference>
<comment type="caution">
    <text evidence="10">The sequence shown here is derived from an EMBL/GenBank/DDBJ whole genome shotgun (WGS) entry which is preliminary data.</text>
</comment>
<keyword evidence="4" id="KW-0720">Serine protease</keyword>
<dbReference type="Proteomes" id="UP001225605">
    <property type="component" value="Unassembled WGS sequence"/>
</dbReference>
<evidence type="ECO:0000256" key="4">
    <source>
        <dbReference type="ARBA" id="ARBA00022825"/>
    </source>
</evidence>
<evidence type="ECO:0000256" key="3">
    <source>
        <dbReference type="ARBA" id="ARBA00022801"/>
    </source>
</evidence>
<dbReference type="PANTHER" id="PTHR43806:SF11">
    <property type="entry name" value="CEREVISIN-RELATED"/>
    <property type="match status" value="1"/>
</dbReference>
<dbReference type="Pfam" id="PF00082">
    <property type="entry name" value="Peptidase_S8"/>
    <property type="match status" value="1"/>
</dbReference>
<dbReference type="InterPro" id="IPR034193">
    <property type="entry name" value="PCSK9_ProteinaseK-like"/>
</dbReference>
<evidence type="ECO:0000256" key="5">
    <source>
        <dbReference type="PROSITE-ProRule" id="PRU01240"/>
    </source>
</evidence>
<comment type="similarity">
    <text evidence="1 5">Belongs to the peptidase S8 family.</text>
</comment>
<organism evidence="10 11">
    <name type="scientific">Saccharothrix yanglingensis</name>
    <dbReference type="NCBI Taxonomy" id="659496"/>
    <lineage>
        <taxon>Bacteria</taxon>
        <taxon>Bacillati</taxon>
        <taxon>Actinomycetota</taxon>
        <taxon>Actinomycetes</taxon>
        <taxon>Pseudonocardiales</taxon>
        <taxon>Pseudonocardiaceae</taxon>
        <taxon>Saccharothrix</taxon>
    </lineage>
</organism>
<feature type="domain" description="Peptidase S8/S53" evidence="8">
    <location>
        <begin position="162"/>
        <end position="388"/>
    </location>
</feature>
<evidence type="ECO:0000259" key="9">
    <source>
        <dbReference type="Pfam" id="PF05922"/>
    </source>
</evidence>
<dbReference type="SUPFAM" id="SSF52743">
    <property type="entry name" value="Subtilisin-like"/>
    <property type="match status" value="1"/>
</dbReference>
<evidence type="ECO:0000313" key="11">
    <source>
        <dbReference type="Proteomes" id="UP001225605"/>
    </source>
</evidence>
<dbReference type="InterPro" id="IPR015500">
    <property type="entry name" value="Peptidase_S8_subtilisin-rel"/>
</dbReference>
<evidence type="ECO:0000256" key="1">
    <source>
        <dbReference type="ARBA" id="ARBA00011073"/>
    </source>
</evidence>
<dbReference type="Gene3D" id="3.30.70.80">
    <property type="entry name" value="Peptidase S8 propeptide/proteinase inhibitor I9"/>
    <property type="match status" value="1"/>
</dbReference>
<dbReference type="Gene3D" id="3.40.50.200">
    <property type="entry name" value="Peptidase S8/S53 domain"/>
    <property type="match status" value="1"/>
</dbReference>
<dbReference type="InterPro" id="IPR000209">
    <property type="entry name" value="Peptidase_S8/S53_dom"/>
</dbReference>
<feature type="signal peptide" evidence="7">
    <location>
        <begin position="1"/>
        <end position="23"/>
    </location>
</feature>
<proteinExistence type="inferred from homology"/>